<dbReference type="Pfam" id="PF01590">
    <property type="entry name" value="GAF"/>
    <property type="match status" value="1"/>
</dbReference>
<keyword evidence="3" id="KW-1185">Reference proteome</keyword>
<dbReference type="EMBL" id="JBHTKY010000013">
    <property type="protein sequence ID" value="MFD1165925.1"/>
    <property type="molecule type" value="Genomic_DNA"/>
</dbReference>
<feature type="domain" description="GAF" evidence="1">
    <location>
        <begin position="34"/>
        <end position="153"/>
    </location>
</feature>
<dbReference type="PANTHER" id="PTHR43102">
    <property type="entry name" value="SLR1143 PROTEIN"/>
    <property type="match status" value="1"/>
</dbReference>
<dbReference type="PANTHER" id="PTHR43102:SF2">
    <property type="entry name" value="GAF DOMAIN-CONTAINING PROTEIN"/>
    <property type="match status" value="1"/>
</dbReference>
<gene>
    <name evidence="2" type="ORF">ACFQ2C_09945</name>
</gene>
<comment type="caution">
    <text evidence="2">The sequence shown here is derived from an EMBL/GenBank/DDBJ whole genome shotgun (WGS) entry which is preliminary data.</text>
</comment>
<evidence type="ECO:0000313" key="3">
    <source>
        <dbReference type="Proteomes" id="UP001597205"/>
    </source>
</evidence>
<dbReference type="Gene3D" id="3.30.450.40">
    <property type="match status" value="1"/>
</dbReference>
<dbReference type="SUPFAM" id="SSF55781">
    <property type="entry name" value="GAF domain-like"/>
    <property type="match status" value="1"/>
</dbReference>
<reference evidence="3" key="1">
    <citation type="journal article" date="2019" name="Int. J. Syst. Evol. Microbiol.">
        <title>The Global Catalogue of Microorganisms (GCM) 10K type strain sequencing project: providing services to taxonomists for standard genome sequencing and annotation.</title>
        <authorList>
            <consortium name="The Broad Institute Genomics Platform"/>
            <consortium name="The Broad Institute Genome Sequencing Center for Infectious Disease"/>
            <person name="Wu L."/>
            <person name="Ma J."/>
        </authorList>
    </citation>
    <scope>NUCLEOTIDE SEQUENCE [LARGE SCALE GENOMIC DNA]</scope>
    <source>
        <strain evidence="3">CCUG 52468</strain>
    </source>
</reference>
<proteinExistence type="predicted"/>
<dbReference type="Gene3D" id="3.30.450.20">
    <property type="entry name" value="PAS domain"/>
    <property type="match status" value="1"/>
</dbReference>
<accession>A0ABW3RLJ5</accession>
<evidence type="ECO:0000313" key="2">
    <source>
        <dbReference type="EMBL" id="MFD1165925.1"/>
    </source>
</evidence>
<organism evidence="2 3">
    <name type="scientific">Sphingobacterium daejeonense</name>
    <dbReference type="NCBI Taxonomy" id="371142"/>
    <lineage>
        <taxon>Bacteria</taxon>
        <taxon>Pseudomonadati</taxon>
        <taxon>Bacteroidota</taxon>
        <taxon>Sphingobacteriia</taxon>
        <taxon>Sphingobacteriales</taxon>
        <taxon>Sphingobacteriaceae</taxon>
        <taxon>Sphingobacterium</taxon>
    </lineage>
</organism>
<dbReference type="InterPro" id="IPR003018">
    <property type="entry name" value="GAF"/>
</dbReference>
<dbReference type="InterPro" id="IPR029016">
    <property type="entry name" value="GAF-like_dom_sf"/>
</dbReference>
<dbReference type="Proteomes" id="UP001597205">
    <property type="component" value="Unassembled WGS sequence"/>
</dbReference>
<name>A0ABW3RLJ5_9SPHI</name>
<dbReference type="RefSeq" id="WP_380896224.1">
    <property type="nucleotide sequence ID" value="NZ_JBHTKY010000013.1"/>
</dbReference>
<sequence>MTTSMVPENELERLNILYSFGLIGLGKMPELDLFAEIACRITECPTFIIAIMEKDSQRIQSCIGIDLDMVDRKNTVCQYTLMGSNPLMIKDTFEDPRTSSNPLIQAGHIRFYAGVPLLDDRGYALGTLCVVDYHSNILTDTQLTELEKLAQAVVTVLLAKRKQNQASYFKEILSVTQNMICVLNEDFSIKEISPAFADSFDKPVKDLLEGDFFELLNITDQQILTKLKSVKTNADEVQVKTVSILNDDNKSLLIGT</sequence>
<evidence type="ECO:0000259" key="1">
    <source>
        <dbReference type="Pfam" id="PF01590"/>
    </source>
</evidence>
<protein>
    <submittedName>
        <fullName evidence="2">GAF domain-containing protein</fullName>
    </submittedName>
</protein>